<accession>A0A8T4C6F5</accession>
<dbReference type="GO" id="GO:0016597">
    <property type="term" value="F:amino acid binding"/>
    <property type="evidence" value="ECO:0007669"/>
    <property type="project" value="InterPro"/>
</dbReference>
<evidence type="ECO:0000259" key="9">
    <source>
        <dbReference type="Pfam" id="PF02729"/>
    </source>
</evidence>
<dbReference type="SUPFAM" id="SSF53671">
    <property type="entry name" value="Aspartate/ornithine carbamoyltransferase"/>
    <property type="match status" value="1"/>
</dbReference>
<dbReference type="Proteomes" id="UP000774699">
    <property type="component" value="Unassembled WGS sequence"/>
</dbReference>
<feature type="binding site" evidence="7">
    <location>
        <position position="135"/>
    </location>
    <ligand>
        <name>carbamoyl phosphate</name>
        <dbReference type="ChEBI" id="CHEBI:58228"/>
    </ligand>
</feature>
<evidence type="ECO:0000256" key="5">
    <source>
        <dbReference type="ARBA" id="ARBA00043884"/>
    </source>
</evidence>
<dbReference type="InterPro" id="IPR006132">
    <property type="entry name" value="Asp/Orn_carbamoyltranf_P-bd"/>
</dbReference>
<comment type="subunit">
    <text evidence="7">Heterooligomer of catalytic and regulatory chains.</text>
</comment>
<dbReference type="AlphaFoldDB" id="A0A8T4C6F5"/>
<feature type="domain" description="Aspartate/ornithine carbamoyltransferase Asp/Orn-binding" evidence="8">
    <location>
        <begin position="155"/>
        <end position="304"/>
    </location>
</feature>
<dbReference type="GO" id="GO:0006207">
    <property type="term" value="P:'de novo' pyrimidine nucleobase biosynthetic process"/>
    <property type="evidence" value="ECO:0007669"/>
    <property type="project" value="InterPro"/>
</dbReference>
<evidence type="ECO:0000256" key="3">
    <source>
        <dbReference type="ARBA" id="ARBA00022679"/>
    </source>
</evidence>
<evidence type="ECO:0000313" key="11">
    <source>
        <dbReference type="Proteomes" id="UP000774699"/>
    </source>
</evidence>
<dbReference type="FunFam" id="3.40.50.1370:FF:000002">
    <property type="entry name" value="Aspartate carbamoyltransferase 2"/>
    <property type="match status" value="1"/>
</dbReference>
<feature type="domain" description="Aspartate/ornithine carbamoyltransferase carbamoyl-P binding" evidence="9">
    <location>
        <begin position="5"/>
        <end position="147"/>
    </location>
</feature>
<evidence type="ECO:0000256" key="1">
    <source>
        <dbReference type="ARBA" id="ARBA00004852"/>
    </source>
</evidence>
<name>A0A8T4C6F5_9ARCH</name>
<dbReference type="InterPro" id="IPR006130">
    <property type="entry name" value="Asp/Orn_carbamoylTrfase"/>
</dbReference>
<dbReference type="PRINTS" id="PR00101">
    <property type="entry name" value="ATCASE"/>
</dbReference>
<dbReference type="NCBIfam" id="TIGR00670">
    <property type="entry name" value="asp_carb_tr"/>
    <property type="match status" value="1"/>
</dbReference>
<dbReference type="EC" id="2.1.3.2" evidence="7"/>
<evidence type="ECO:0000313" key="10">
    <source>
        <dbReference type="EMBL" id="MBM3282053.1"/>
    </source>
</evidence>
<evidence type="ECO:0000256" key="7">
    <source>
        <dbReference type="HAMAP-Rule" id="MF_00001"/>
    </source>
</evidence>
<dbReference type="PANTHER" id="PTHR45753:SF6">
    <property type="entry name" value="ASPARTATE CARBAMOYLTRANSFERASE"/>
    <property type="match status" value="1"/>
</dbReference>
<dbReference type="PRINTS" id="PR00100">
    <property type="entry name" value="AOTCASE"/>
</dbReference>
<dbReference type="HAMAP" id="MF_00001">
    <property type="entry name" value="Asp_carb_tr"/>
    <property type="match status" value="1"/>
</dbReference>
<dbReference type="PROSITE" id="PS00097">
    <property type="entry name" value="CARBAMOYLTRANSFERASE"/>
    <property type="match status" value="1"/>
</dbReference>
<dbReference type="NCBIfam" id="NF002032">
    <property type="entry name" value="PRK00856.1"/>
    <property type="match status" value="1"/>
</dbReference>
<comment type="caution">
    <text evidence="10">The sequence shown here is derived from an EMBL/GenBank/DDBJ whole genome shotgun (WGS) entry which is preliminary data.</text>
</comment>
<feature type="binding site" evidence="7">
    <location>
        <position position="57"/>
    </location>
    <ligand>
        <name>carbamoyl phosphate</name>
        <dbReference type="ChEBI" id="CHEBI:58228"/>
    </ligand>
</feature>
<dbReference type="Gene3D" id="3.40.50.1370">
    <property type="entry name" value="Aspartate/ornithine carbamoyltransferase"/>
    <property type="match status" value="2"/>
</dbReference>
<reference evidence="10" key="1">
    <citation type="submission" date="2019-03" db="EMBL/GenBank/DDBJ databases">
        <title>Lake Tanganyika Metagenome-Assembled Genomes (MAGs).</title>
        <authorList>
            <person name="Tran P."/>
        </authorList>
    </citation>
    <scope>NUCLEOTIDE SEQUENCE</scope>
    <source>
        <strain evidence="10">M_DeepCast_50m_m2_156</strain>
    </source>
</reference>
<dbReference type="Pfam" id="PF00185">
    <property type="entry name" value="OTCace"/>
    <property type="match status" value="1"/>
</dbReference>
<evidence type="ECO:0000256" key="2">
    <source>
        <dbReference type="ARBA" id="ARBA00008896"/>
    </source>
</evidence>
<comment type="catalytic activity">
    <reaction evidence="6 7">
        <text>carbamoyl phosphate + L-aspartate = N-carbamoyl-L-aspartate + phosphate + H(+)</text>
        <dbReference type="Rhea" id="RHEA:20013"/>
        <dbReference type="ChEBI" id="CHEBI:15378"/>
        <dbReference type="ChEBI" id="CHEBI:29991"/>
        <dbReference type="ChEBI" id="CHEBI:32814"/>
        <dbReference type="ChEBI" id="CHEBI:43474"/>
        <dbReference type="ChEBI" id="CHEBI:58228"/>
        <dbReference type="EC" id="2.1.3.2"/>
    </reaction>
</comment>
<evidence type="ECO:0000256" key="4">
    <source>
        <dbReference type="ARBA" id="ARBA00022975"/>
    </source>
</evidence>
<comment type="pathway">
    <text evidence="1 7">Pyrimidine metabolism; UMP biosynthesis via de novo pathway; (S)-dihydroorotate from bicarbonate: step 2/3.</text>
</comment>
<dbReference type="PANTHER" id="PTHR45753">
    <property type="entry name" value="ORNITHINE CARBAMOYLTRANSFERASE, MITOCHONDRIAL"/>
    <property type="match status" value="1"/>
</dbReference>
<feature type="binding site" evidence="7">
    <location>
        <position position="168"/>
    </location>
    <ligand>
        <name>L-aspartate</name>
        <dbReference type="ChEBI" id="CHEBI:29991"/>
    </ligand>
</feature>
<evidence type="ECO:0000256" key="6">
    <source>
        <dbReference type="ARBA" id="ARBA00048859"/>
    </source>
</evidence>
<dbReference type="GO" id="GO:0004070">
    <property type="term" value="F:aspartate carbamoyltransferase activity"/>
    <property type="evidence" value="ECO:0007669"/>
    <property type="project" value="UniProtKB-UniRule"/>
</dbReference>
<feature type="binding site" evidence="7">
    <location>
        <position position="270"/>
    </location>
    <ligand>
        <name>carbamoyl phosphate</name>
        <dbReference type="ChEBI" id="CHEBI:58228"/>
    </ligand>
</feature>
<sequence length="324" mass="36582">MKISHVLSTRQFADPSILQRLFELSLEMEKNVVNEKLFPVLNGKVMATLFYEPSTRTRFSFESAMNRLGGRVISTEAAGHFSSVTKGETLEDTIRIAGNYADVIVLRHFEKGSAEKAASVSRVPVINAGDGPGEHPTQALLDMYTIWREHGRMDKLNVILMGDLLYGRTVHSLIQLLSIFPQNTLTLVSPPTLKMPESYTQILREKNISYTETDTLPQDLSSVDVLYVTRVQKERFADENEYLRMKNCCNVDETILSRLAPNTIIMHPLPRVGEISPAIDADPRAAYFRQAGNGLFVRMALLELLFQKRSLEQKTLVMGEKGFW</sequence>
<organism evidence="10 11">
    <name type="scientific">Candidatus Iainarchaeum sp</name>
    <dbReference type="NCBI Taxonomy" id="3101447"/>
    <lineage>
        <taxon>Archaea</taxon>
        <taxon>Candidatus Iainarchaeota</taxon>
        <taxon>Candidatus Iainarchaeia</taxon>
        <taxon>Candidatus Iainarchaeales</taxon>
        <taxon>Candidatus Iainarchaeaceae</taxon>
        <taxon>Candidatus Iainarchaeum</taxon>
    </lineage>
</organism>
<feature type="binding site" evidence="7">
    <location>
        <position position="107"/>
    </location>
    <ligand>
        <name>carbamoyl phosphate</name>
        <dbReference type="ChEBI" id="CHEBI:58228"/>
    </ligand>
</feature>
<keyword evidence="4 7" id="KW-0665">Pyrimidine biosynthesis</keyword>
<dbReference type="EMBL" id="VGJJ01000008">
    <property type="protein sequence ID" value="MBM3282053.1"/>
    <property type="molecule type" value="Genomic_DNA"/>
</dbReference>
<dbReference type="InterPro" id="IPR002082">
    <property type="entry name" value="Asp_carbamoyltransf"/>
</dbReference>
<feature type="binding site" evidence="7">
    <location>
        <position position="86"/>
    </location>
    <ligand>
        <name>L-aspartate</name>
        <dbReference type="ChEBI" id="CHEBI:29991"/>
    </ligand>
</feature>
<feature type="binding site" evidence="7">
    <location>
        <position position="138"/>
    </location>
    <ligand>
        <name>carbamoyl phosphate</name>
        <dbReference type="ChEBI" id="CHEBI:58228"/>
    </ligand>
</feature>
<proteinExistence type="inferred from homology"/>
<protein>
    <recommendedName>
        <fullName evidence="7">Aspartate carbamoyltransferase</fullName>
        <ecNumber evidence="7">2.1.3.2</ecNumber>
    </recommendedName>
    <alternativeName>
        <fullName evidence="7">Aspartate transcarbamylase</fullName>
        <shortName evidence="7">ATCase</shortName>
    </alternativeName>
</protein>
<feature type="binding site" evidence="7">
    <location>
        <position position="269"/>
    </location>
    <ligand>
        <name>carbamoyl phosphate</name>
        <dbReference type="ChEBI" id="CHEBI:58228"/>
    </ligand>
</feature>
<gene>
    <name evidence="7 10" type="primary">pyrB</name>
    <name evidence="10" type="ORF">FJY86_01775</name>
</gene>
<comment type="similarity">
    <text evidence="2 7">Belongs to the aspartate/ornithine carbamoyltransferase superfamily. ATCase family.</text>
</comment>
<comment type="function">
    <text evidence="5 7">Catalyzes the condensation of carbamoyl phosphate and aspartate to form carbamoyl aspartate and inorganic phosphate, the committed step in the de novo pyrimidine nucleotide biosynthesis pathway.</text>
</comment>
<keyword evidence="3 7" id="KW-0808">Transferase</keyword>
<dbReference type="InterPro" id="IPR036901">
    <property type="entry name" value="Asp/Orn_carbamoylTrfase_sf"/>
</dbReference>
<dbReference type="InterPro" id="IPR006131">
    <property type="entry name" value="Asp_carbamoyltransf_Asp/Orn-bd"/>
</dbReference>
<feature type="binding site" evidence="7">
    <location>
        <position position="230"/>
    </location>
    <ligand>
        <name>L-aspartate</name>
        <dbReference type="ChEBI" id="CHEBI:29991"/>
    </ligand>
</feature>
<dbReference type="GO" id="GO:0044205">
    <property type="term" value="P:'de novo' UMP biosynthetic process"/>
    <property type="evidence" value="ECO:0007669"/>
    <property type="project" value="UniProtKB-UniRule"/>
</dbReference>
<dbReference type="GO" id="GO:0006520">
    <property type="term" value="P:amino acid metabolic process"/>
    <property type="evidence" value="ECO:0007669"/>
    <property type="project" value="InterPro"/>
</dbReference>
<dbReference type="Pfam" id="PF02729">
    <property type="entry name" value="OTCace_N"/>
    <property type="match status" value="1"/>
</dbReference>
<evidence type="ECO:0000259" key="8">
    <source>
        <dbReference type="Pfam" id="PF00185"/>
    </source>
</evidence>
<feature type="binding site" evidence="7">
    <location>
        <position position="56"/>
    </location>
    <ligand>
        <name>carbamoyl phosphate</name>
        <dbReference type="ChEBI" id="CHEBI:58228"/>
    </ligand>
</feature>